<name>A0A1W6K485_9GAMM</name>
<dbReference type="PANTHER" id="PTHR43429:SF3">
    <property type="entry name" value="NITRITE REDUCTASE [NAD(P)H]"/>
    <property type="match status" value="1"/>
</dbReference>
<comment type="cofactor">
    <cofactor evidence="1">
        <name>FAD</name>
        <dbReference type="ChEBI" id="CHEBI:57692"/>
    </cofactor>
</comment>
<dbReference type="PRINTS" id="PR00411">
    <property type="entry name" value="PNDRDTASEI"/>
</dbReference>
<dbReference type="GeneID" id="77254054"/>
<feature type="domain" description="FAD/NAD(P)-binding" evidence="5">
    <location>
        <begin position="34"/>
        <end position="294"/>
    </location>
</feature>
<dbReference type="RefSeq" id="WP_085678058.1">
    <property type="nucleotide sequence ID" value="NZ_CP020931.1"/>
</dbReference>
<dbReference type="SUPFAM" id="SSF51905">
    <property type="entry name" value="FAD/NAD(P)-binding domain"/>
    <property type="match status" value="2"/>
</dbReference>
<evidence type="ECO:0000256" key="3">
    <source>
        <dbReference type="ARBA" id="ARBA00022630"/>
    </source>
</evidence>
<dbReference type="Pfam" id="PF07992">
    <property type="entry name" value="Pyr_redox_2"/>
    <property type="match status" value="1"/>
</dbReference>
<dbReference type="STRING" id="1420917.AU15_04990"/>
<dbReference type="GO" id="GO:0008942">
    <property type="term" value="F:nitrite reductase [NAD(P)H] activity"/>
    <property type="evidence" value="ECO:0007669"/>
    <property type="project" value="UniProtKB-EC"/>
</dbReference>
<dbReference type="Pfam" id="PF18267">
    <property type="entry name" value="Rubredoxin_C"/>
    <property type="match status" value="1"/>
</dbReference>
<evidence type="ECO:0000259" key="5">
    <source>
        <dbReference type="Pfam" id="PF07992"/>
    </source>
</evidence>
<keyword evidence="7" id="KW-0560">Oxidoreductase</keyword>
<dbReference type="InterPro" id="IPR023753">
    <property type="entry name" value="FAD/NAD-binding_dom"/>
</dbReference>
<evidence type="ECO:0000256" key="1">
    <source>
        <dbReference type="ARBA" id="ARBA00001974"/>
    </source>
</evidence>
<evidence type="ECO:0000259" key="6">
    <source>
        <dbReference type="Pfam" id="PF18267"/>
    </source>
</evidence>
<dbReference type="InterPro" id="IPR036188">
    <property type="entry name" value="FAD/NAD-bd_sf"/>
</dbReference>
<comment type="similarity">
    <text evidence="2">Belongs to the FAD-dependent oxidoreductase family.</text>
</comment>
<accession>A0A1W6K485</accession>
<dbReference type="InterPro" id="IPR016156">
    <property type="entry name" value="FAD/NAD-linked_Rdtase_dimer_sf"/>
</dbReference>
<dbReference type="Gene3D" id="3.50.50.60">
    <property type="entry name" value="FAD/NAD(P)-binding domain"/>
    <property type="match status" value="2"/>
</dbReference>
<keyword evidence="3" id="KW-0285">Flavoprotein</keyword>
<evidence type="ECO:0000313" key="7">
    <source>
        <dbReference type="EMBL" id="ARM82139.1"/>
    </source>
</evidence>
<sequence>MSAKAEQTLVICGHGMVAQRLLEKLVAQPHRPFTRIVVFNGEASPAYNRIQLSALLAGDANEDSLQLQQPDWYQHNSITVHQGDPVTAINREERTVTTASGRTQHYTGLVLATGSRSASLGLEGEELDGVMGFRDLQDTRRLINISQRHRRAVVIGGGFLGLEAAEGLRSRGMAVTVLHRGSHLLNRQLDETGGALLKQALTERGLAIRTQTSPVALLGRNLVRAVQLDDETLISTDLVVIAAGITPNTELAREAGLDCERAICVNPQLQTSDPYIYALGECCQLENQTFGLVEPGYQQADVLAQVLCHSDSEAAFEPSTIPTRLKISGIPIFSCGQTEAGPDTESVVWQDYDTNCYCRLLIRDQRLTGAVLFGETSDGPWYSERIQQADDISPYRAHLAFGKHYCEAA</sequence>
<dbReference type="InterPro" id="IPR041575">
    <property type="entry name" value="Rubredoxin_C"/>
</dbReference>
<evidence type="ECO:0000313" key="8">
    <source>
        <dbReference type="Proteomes" id="UP000193100"/>
    </source>
</evidence>
<gene>
    <name evidence="7" type="primary">nasD</name>
    <name evidence="7" type="ORF">MARSALSMR5_00033</name>
</gene>
<dbReference type="Proteomes" id="UP000193100">
    <property type="component" value="Chromosome"/>
</dbReference>
<reference evidence="7 8" key="1">
    <citation type="submission" date="2017-04" db="EMBL/GenBank/DDBJ databases">
        <title>Genome Sequence of Marinobacter salarius strain SMR5 Isolated from a culture of the Diatom Skeletonema marinoi.</title>
        <authorList>
            <person name="Topel M."/>
            <person name="Pinder M.I.M."/>
            <person name="Johansson O.N."/>
            <person name="Kourtchenko O."/>
            <person name="Godhe A."/>
            <person name="Clarke A.K."/>
        </authorList>
    </citation>
    <scope>NUCLEOTIDE SEQUENCE [LARGE SCALE GENOMIC DNA]</scope>
    <source>
        <strain evidence="7 8">SMR5</strain>
    </source>
</reference>
<dbReference type="AlphaFoldDB" id="A0A1W6K485"/>
<keyword evidence="4" id="KW-0274">FAD</keyword>
<organism evidence="7 8">
    <name type="scientific">Marinobacter salarius</name>
    <dbReference type="NCBI Taxonomy" id="1420917"/>
    <lineage>
        <taxon>Bacteria</taxon>
        <taxon>Pseudomonadati</taxon>
        <taxon>Pseudomonadota</taxon>
        <taxon>Gammaproteobacteria</taxon>
        <taxon>Pseudomonadales</taxon>
        <taxon>Marinobacteraceae</taxon>
        <taxon>Marinobacter</taxon>
    </lineage>
</organism>
<evidence type="ECO:0000256" key="4">
    <source>
        <dbReference type="ARBA" id="ARBA00022827"/>
    </source>
</evidence>
<protein>
    <submittedName>
        <fullName evidence="7">Nitrite reductase [NAD(P)H]</fullName>
        <ecNumber evidence="7">1.7.1.4</ecNumber>
    </submittedName>
</protein>
<dbReference type="Gene3D" id="3.30.390.30">
    <property type="match status" value="1"/>
</dbReference>
<proteinExistence type="inferred from homology"/>
<dbReference type="EMBL" id="CP020931">
    <property type="protein sequence ID" value="ARM82139.1"/>
    <property type="molecule type" value="Genomic_DNA"/>
</dbReference>
<dbReference type="PANTHER" id="PTHR43429">
    <property type="entry name" value="PYRIDINE NUCLEOTIDE-DISULFIDE OXIDOREDUCTASE DOMAIN-CONTAINING"/>
    <property type="match status" value="1"/>
</dbReference>
<dbReference type="EC" id="1.7.1.4" evidence="7"/>
<dbReference type="PRINTS" id="PR00368">
    <property type="entry name" value="FADPNR"/>
</dbReference>
<evidence type="ECO:0000256" key="2">
    <source>
        <dbReference type="ARBA" id="ARBA00006442"/>
    </source>
</evidence>
<dbReference type="InterPro" id="IPR050260">
    <property type="entry name" value="FAD-bd_OxRdtase"/>
</dbReference>
<feature type="domain" description="NADH-rubredoxin oxidoreductase C-terminal" evidence="6">
    <location>
        <begin position="323"/>
        <end position="388"/>
    </location>
</feature>